<evidence type="ECO:0000313" key="2">
    <source>
        <dbReference type="Proteomes" id="UP001157017"/>
    </source>
</evidence>
<sequence>MPHPHGGLFTGIVKSLKWDLPPARLACVVTDRADGWDVVEREVAHDAGDPVTVHQGDRRLRVRMTPAPVDDVPLQPLRAGAVVVATGGARGITAACVRGLARRTPITVWLLGSSRLTDVPDEPAAGGRRALPALRVAWLREQRTLDPGAGLREPRSPVRPAAGCTRVAADAAGACAPSAAPARCATAPAT</sequence>
<evidence type="ECO:0000313" key="1">
    <source>
        <dbReference type="EMBL" id="GMA86925.1"/>
    </source>
</evidence>
<comment type="caution">
    <text evidence="1">The sequence shown here is derived from an EMBL/GenBank/DDBJ whole genome shotgun (WGS) entry which is preliminary data.</text>
</comment>
<organism evidence="1 2">
    <name type="scientific">Angustibacter aerolatus</name>
    <dbReference type="NCBI Taxonomy" id="1162965"/>
    <lineage>
        <taxon>Bacteria</taxon>
        <taxon>Bacillati</taxon>
        <taxon>Actinomycetota</taxon>
        <taxon>Actinomycetes</taxon>
        <taxon>Kineosporiales</taxon>
        <taxon>Kineosporiaceae</taxon>
    </lineage>
</organism>
<accession>A0ABQ6JFG4</accession>
<name>A0ABQ6JFG4_9ACTN</name>
<dbReference type="EMBL" id="BSUZ01000001">
    <property type="protein sequence ID" value="GMA86925.1"/>
    <property type="molecule type" value="Genomic_DNA"/>
</dbReference>
<dbReference type="Gene3D" id="3.40.50.720">
    <property type="entry name" value="NAD(P)-binding Rossmann-like Domain"/>
    <property type="match status" value="1"/>
</dbReference>
<protein>
    <submittedName>
        <fullName evidence="1">Uncharacterized protein</fullName>
    </submittedName>
</protein>
<reference evidence="2" key="1">
    <citation type="journal article" date="2019" name="Int. J. Syst. Evol. Microbiol.">
        <title>The Global Catalogue of Microorganisms (GCM) 10K type strain sequencing project: providing services to taxonomists for standard genome sequencing and annotation.</title>
        <authorList>
            <consortium name="The Broad Institute Genomics Platform"/>
            <consortium name="The Broad Institute Genome Sequencing Center for Infectious Disease"/>
            <person name="Wu L."/>
            <person name="Ma J."/>
        </authorList>
    </citation>
    <scope>NUCLEOTIDE SEQUENCE [LARGE SCALE GENOMIC DNA]</scope>
    <source>
        <strain evidence="2">NBRC 108730</strain>
    </source>
</reference>
<proteinExistence type="predicted"/>
<keyword evidence="2" id="KW-1185">Reference proteome</keyword>
<gene>
    <name evidence="1" type="ORF">GCM10025868_21750</name>
</gene>
<dbReference type="Proteomes" id="UP001157017">
    <property type="component" value="Unassembled WGS sequence"/>
</dbReference>